<dbReference type="InterPro" id="IPR002347">
    <property type="entry name" value="SDR_fam"/>
</dbReference>
<evidence type="ECO:0000256" key="13">
    <source>
        <dbReference type="SAM" id="SignalP"/>
    </source>
</evidence>
<name>A0ABD0KPM1_9CAEN</name>
<keyword evidence="13" id="KW-0732">Signal</keyword>
<feature type="signal peptide" evidence="13">
    <location>
        <begin position="1"/>
        <end position="19"/>
    </location>
</feature>
<dbReference type="Pfam" id="PF00106">
    <property type="entry name" value="adh_short"/>
    <property type="match status" value="1"/>
</dbReference>
<comment type="function">
    <text evidence="9">Catalyzes the reduction of all-trans-retinal to all-trans-retinol in the presence of NADPH.</text>
</comment>
<evidence type="ECO:0000256" key="5">
    <source>
        <dbReference type="ARBA" id="ARBA00022989"/>
    </source>
</evidence>
<evidence type="ECO:0000256" key="2">
    <source>
        <dbReference type="ARBA" id="ARBA00006484"/>
    </source>
</evidence>
<evidence type="ECO:0000256" key="4">
    <source>
        <dbReference type="ARBA" id="ARBA00022857"/>
    </source>
</evidence>
<keyword evidence="8" id="KW-0472">Membrane</keyword>
<comment type="subcellular location">
    <subcellularLocation>
        <location evidence="1">Membrane</location>
        <topology evidence="1">Multi-pass membrane protein</topology>
    </subcellularLocation>
</comment>
<dbReference type="FunFam" id="3.40.50.720:FF:000131">
    <property type="entry name" value="Short-chain dehydrogenase/reductase 3"/>
    <property type="match status" value="1"/>
</dbReference>
<protein>
    <recommendedName>
        <fullName evidence="10">Short-chain dehydrogenase/reductase 3</fullName>
    </recommendedName>
    <alternativeName>
        <fullName evidence="11">Retinal short-chain dehydrogenase/reductase 1</fullName>
    </alternativeName>
</protein>
<dbReference type="PANTHER" id="PTHR24322">
    <property type="entry name" value="PKSB"/>
    <property type="match status" value="1"/>
</dbReference>
<dbReference type="AlphaFoldDB" id="A0ABD0KPM1"/>
<evidence type="ECO:0000256" key="11">
    <source>
        <dbReference type="ARBA" id="ARBA00082544"/>
    </source>
</evidence>
<dbReference type="EMBL" id="JACVVK020000144">
    <property type="protein sequence ID" value="KAK7488994.1"/>
    <property type="molecule type" value="Genomic_DNA"/>
</dbReference>
<dbReference type="PANTHER" id="PTHR24322:SF752">
    <property type="entry name" value="ESTRADIOL 17-BETA-DEHYDROGENASE 11-LIKE"/>
    <property type="match status" value="1"/>
</dbReference>
<organism evidence="14 15">
    <name type="scientific">Batillaria attramentaria</name>
    <dbReference type="NCBI Taxonomy" id="370345"/>
    <lineage>
        <taxon>Eukaryota</taxon>
        <taxon>Metazoa</taxon>
        <taxon>Spiralia</taxon>
        <taxon>Lophotrochozoa</taxon>
        <taxon>Mollusca</taxon>
        <taxon>Gastropoda</taxon>
        <taxon>Caenogastropoda</taxon>
        <taxon>Sorbeoconcha</taxon>
        <taxon>Cerithioidea</taxon>
        <taxon>Batillariidae</taxon>
        <taxon>Batillaria</taxon>
    </lineage>
</organism>
<comment type="caution">
    <text evidence="14">The sequence shown here is derived from an EMBL/GenBank/DDBJ whole genome shotgun (WGS) entry which is preliminary data.</text>
</comment>
<keyword evidence="7" id="KW-0443">Lipid metabolism</keyword>
<evidence type="ECO:0000256" key="6">
    <source>
        <dbReference type="ARBA" id="ARBA00023002"/>
    </source>
</evidence>
<keyword evidence="15" id="KW-1185">Reference proteome</keyword>
<keyword evidence="5" id="KW-1133">Transmembrane helix</keyword>
<dbReference type="Gene3D" id="3.40.50.720">
    <property type="entry name" value="NAD(P)-binding Rossmann-like Domain"/>
    <property type="match status" value="1"/>
</dbReference>
<dbReference type="CDD" id="cd05339">
    <property type="entry name" value="17beta-HSDXI-like_SDR_c"/>
    <property type="match status" value="1"/>
</dbReference>
<evidence type="ECO:0000256" key="12">
    <source>
        <dbReference type="RuleBase" id="RU000363"/>
    </source>
</evidence>
<evidence type="ECO:0000256" key="7">
    <source>
        <dbReference type="ARBA" id="ARBA00023098"/>
    </source>
</evidence>
<evidence type="ECO:0000256" key="9">
    <source>
        <dbReference type="ARBA" id="ARBA00059620"/>
    </source>
</evidence>
<dbReference type="Proteomes" id="UP001519460">
    <property type="component" value="Unassembled WGS sequence"/>
</dbReference>
<keyword evidence="4" id="KW-0521">NADP</keyword>
<keyword evidence="3" id="KW-0812">Transmembrane</keyword>
<comment type="similarity">
    <text evidence="2 12">Belongs to the short-chain dehydrogenases/reductases (SDR) family.</text>
</comment>
<feature type="chain" id="PRO_5044746933" description="Short-chain dehydrogenase/reductase 3" evidence="13">
    <location>
        <begin position="20"/>
        <end position="298"/>
    </location>
</feature>
<dbReference type="PRINTS" id="PR00080">
    <property type="entry name" value="SDRFAMILY"/>
</dbReference>
<evidence type="ECO:0000256" key="1">
    <source>
        <dbReference type="ARBA" id="ARBA00004141"/>
    </source>
</evidence>
<evidence type="ECO:0000256" key="10">
    <source>
        <dbReference type="ARBA" id="ARBA00068717"/>
    </source>
</evidence>
<evidence type="ECO:0000256" key="3">
    <source>
        <dbReference type="ARBA" id="ARBA00022692"/>
    </source>
</evidence>
<dbReference type="PRINTS" id="PR00081">
    <property type="entry name" value="GDHRDH"/>
</dbReference>
<evidence type="ECO:0000313" key="14">
    <source>
        <dbReference type="EMBL" id="KAK7488994.1"/>
    </source>
</evidence>
<evidence type="ECO:0000256" key="8">
    <source>
        <dbReference type="ARBA" id="ARBA00023136"/>
    </source>
</evidence>
<dbReference type="SUPFAM" id="SSF51735">
    <property type="entry name" value="NAD(P)-binding Rossmann-fold domains"/>
    <property type="match status" value="1"/>
</dbReference>
<proteinExistence type="inferred from homology"/>
<evidence type="ECO:0000313" key="15">
    <source>
        <dbReference type="Proteomes" id="UP001519460"/>
    </source>
</evidence>
<keyword evidence="6" id="KW-0560">Oxidoreductase</keyword>
<dbReference type="InterPro" id="IPR036291">
    <property type="entry name" value="NAD(P)-bd_dom_sf"/>
</dbReference>
<sequence>MGLVDVFSFLFKLIQLSLQSFVALFFPSERKSVQDQVVLITGAGHGIGREFALEFARLGARTVLWDLNKENNEATAAEIKEAGGTAYTYTCDVSKSSDIHAVAQKVRQDVGEVDILVNNAGILYGGALLDMEERHIRRTFEVNTLAHFWTVREFLPAMMEKNAGHIVNIASMSAKSGTAFLVDYSSSKFAVYGFTEALNEELKRLGKPGVKTTVVCPMFVNTGLCMFPKDKFGKILEPKEVADVAIDGVLRNEEYVYIPRRLWVDLKIGALLPQRVTKFLKEHGEFGIDPQYQHMKKD</sequence>
<accession>A0ABD0KPM1</accession>
<dbReference type="GO" id="GO:0052650">
    <property type="term" value="F:all-trans-retinol dehydrogenase (NADP+) activity"/>
    <property type="evidence" value="ECO:0007669"/>
    <property type="project" value="UniProtKB-ARBA"/>
</dbReference>
<gene>
    <name evidence="14" type="ORF">BaRGS_00019798</name>
</gene>
<reference evidence="14 15" key="1">
    <citation type="journal article" date="2023" name="Sci. Data">
        <title>Genome assembly of the Korean intertidal mud-creeper Batillaria attramentaria.</title>
        <authorList>
            <person name="Patra A.K."/>
            <person name="Ho P.T."/>
            <person name="Jun S."/>
            <person name="Lee S.J."/>
            <person name="Kim Y."/>
            <person name="Won Y.J."/>
        </authorList>
    </citation>
    <scope>NUCLEOTIDE SEQUENCE [LARGE SCALE GENOMIC DNA]</scope>
    <source>
        <strain evidence="14">Wonlab-2016</strain>
    </source>
</reference>
<dbReference type="GO" id="GO:0016020">
    <property type="term" value="C:membrane"/>
    <property type="evidence" value="ECO:0007669"/>
    <property type="project" value="UniProtKB-SubCell"/>
</dbReference>